<accession>A0A1I2WA86</accession>
<dbReference type="SUPFAM" id="SSF51182">
    <property type="entry name" value="RmlC-like cupins"/>
    <property type="match status" value="1"/>
</dbReference>
<evidence type="ECO:0000256" key="4">
    <source>
        <dbReference type="ARBA" id="ARBA00019595"/>
    </source>
</evidence>
<evidence type="ECO:0000256" key="1">
    <source>
        <dbReference type="ARBA" id="ARBA00001298"/>
    </source>
</evidence>
<evidence type="ECO:0000313" key="9">
    <source>
        <dbReference type="Proteomes" id="UP000199229"/>
    </source>
</evidence>
<dbReference type="GO" id="GO:0019305">
    <property type="term" value="P:dTDP-rhamnose biosynthetic process"/>
    <property type="evidence" value="ECO:0007669"/>
    <property type="project" value="UniProtKB-UniRule"/>
</dbReference>
<reference evidence="9" key="1">
    <citation type="submission" date="2016-10" db="EMBL/GenBank/DDBJ databases">
        <authorList>
            <person name="Varghese N."/>
            <person name="Submissions S."/>
        </authorList>
    </citation>
    <scope>NUCLEOTIDE SEQUENCE [LARGE SCALE GENOMIC DNA]</scope>
    <source>
        <strain evidence="9">Gh-105</strain>
    </source>
</reference>
<dbReference type="EMBL" id="FOPM01000020">
    <property type="protein sequence ID" value="SFG96976.1"/>
    <property type="molecule type" value="Genomic_DNA"/>
</dbReference>
<dbReference type="InterPro" id="IPR000888">
    <property type="entry name" value="RmlC-like"/>
</dbReference>
<dbReference type="GO" id="GO:0005829">
    <property type="term" value="C:cytosol"/>
    <property type="evidence" value="ECO:0007669"/>
    <property type="project" value="TreeGrafter"/>
</dbReference>
<dbReference type="OrthoDB" id="9800680at2"/>
<keyword evidence="9" id="KW-1185">Reference proteome</keyword>
<dbReference type="GO" id="GO:0000271">
    <property type="term" value="P:polysaccharide biosynthetic process"/>
    <property type="evidence" value="ECO:0007669"/>
    <property type="project" value="TreeGrafter"/>
</dbReference>
<keyword evidence="7" id="KW-0413">Isomerase</keyword>
<evidence type="ECO:0000256" key="7">
    <source>
        <dbReference type="RuleBase" id="RU364069"/>
    </source>
</evidence>
<dbReference type="CDD" id="cd00438">
    <property type="entry name" value="cupin_RmlC"/>
    <property type="match status" value="1"/>
</dbReference>
<feature type="active site" description="Proton acceptor" evidence="5">
    <location>
        <position position="62"/>
    </location>
</feature>
<dbReference type="Proteomes" id="UP000199229">
    <property type="component" value="Unassembled WGS sequence"/>
</dbReference>
<dbReference type="EC" id="5.1.3.13" evidence="3 7"/>
<evidence type="ECO:0000256" key="2">
    <source>
        <dbReference type="ARBA" id="ARBA00001997"/>
    </source>
</evidence>
<organism evidence="8 9">
    <name type="scientific">Methylobacterium gossipiicola</name>
    <dbReference type="NCBI Taxonomy" id="582675"/>
    <lineage>
        <taxon>Bacteria</taxon>
        <taxon>Pseudomonadati</taxon>
        <taxon>Pseudomonadota</taxon>
        <taxon>Alphaproteobacteria</taxon>
        <taxon>Hyphomicrobiales</taxon>
        <taxon>Methylobacteriaceae</taxon>
        <taxon>Methylobacterium</taxon>
    </lineage>
</organism>
<feature type="active site" description="Proton donor" evidence="5">
    <location>
        <position position="132"/>
    </location>
</feature>
<protein>
    <recommendedName>
        <fullName evidence="4 7">dTDP-4-dehydrorhamnose 3,5-epimerase</fullName>
        <ecNumber evidence="3 7">5.1.3.13</ecNumber>
    </recommendedName>
    <alternativeName>
        <fullName evidence="7">Thymidine diphospho-4-keto-rhamnose 3,5-epimerase</fullName>
    </alternativeName>
</protein>
<name>A0A1I2WA86_9HYPH</name>
<proteinExistence type="inferred from homology"/>
<evidence type="ECO:0000313" key="8">
    <source>
        <dbReference type="EMBL" id="SFG96976.1"/>
    </source>
</evidence>
<gene>
    <name evidence="8" type="ORF">SAMN05192565_12043</name>
</gene>
<comment type="subunit">
    <text evidence="7">Homodimer.</text>
</comment>
<comment type="function">
    <text evidence="2 7">Catalyzes the epimerization of the C3' and C5'positions of dTDP-6-deoxy-D-xylo-4-hexulose, forming dTDP-6-deoxy-L-lyxo-4-hexulose.</text>
</comment>
<dbReference type="PANTHER" id="PTHR21047">
    <property type="entry name" value="DTDP-6-DEOXY-D-GLUCOSE-3,5 EPIMERASE"/>
    <property type="match status" value="1"/>
</dbReference>
<dbReference type="AlphaFoldDB" id="A0A1I2WA86"/>
<dbReference type="Pfam" id="PF00908">
    <property type="entry name" value="dTDP_sugar_isom"/>
    <property type="match status" value="1"/>
</dbReference>
<dbReference type="NCBIfam" id="TIGR01221">
    <property type="entry name" value="rmlC"/>
    <property type="match status" value="1"/>
</dbReference>
<evidence type="ECO:0000256" key="6">
    <source>
        <dbReference type="PIRSR" id="PIRSR600888-3"/>
    </source>
</evidence>
<comment type="catalytic activity">
    <reaction evidence="1 7">
        <text>dTDP-4-dehydro-6-deoxy-alpha-D-glucose = dTDP-4-dehydro-beta-L-rhamnose</text>
        <dbReference type="Rhea" id="RHEA:16969"/>
        <dbReference type="ChEBI" id="CHEBI:57649"/>
        <dbReference type="ChEBI" id="CHEBI:62830"/>
        <dbReference type="EC" id="5.1.3.13"/>
    </reaction>
</comment>
<dbReference type="PANTHER" id="PTHR21047:SF2">
    <property type="entry name" value="THYMIDINE DIPHOSPHO-4-KETO-RHAMNOSE 3,5-EPIMERASE"/>
    <property type="match status" value="1"/>
</dbReference>
<dbReference type="UniPathway" id="UPA00124"/>
<dbReference type="STRING" id="582675.SAMN05192565_12043"/>
<dbReference type="InterPro" id="IPR014710">
    <property type="entry name" value="RmlC-like_jellyroll"/>
</dbReference>
<dbReference type="InterPro" id="IPR011051">
    <property type="entry name" value="RmlC_Cupin_sf"/>
</dbReference>
<comment type="similarity">
    <text evidence="7">Belongs to the dTDP-4-dehydrorhamnose 3,5-epimerase family.</text>
</comment>
<dbReference type="Gene3D" id="2.60.120.10">
    <property type="entry name" value="Jelly Rolls"/>
    <property type="match status" value="1"/>
</dbReference>
<feature type="site" description="Participates in a stacking interaction with the thymidine ring of dTDP-4-oxo-6-deoxyglucose" evidence="6">
    <location>
        <position position="138"/>
    </location>
</feature>
<comment type="pathway">
    <text evidence="7">Carbohydrate biosynthesis; dTDP-L-rhamnose biosynthesis.</text>
</comment>
<dbReference type="GO" id="GO:0008830">
    <property type="term" value="F:dTDP-4-dehydrorhamnose 3,5-epimerase activity"/>
    <property type="evidence" value="ECO:0007669"/>
    <property type="project" value="UniProtKB-UniRule"/>
</dbReference>
<sequence length="183" mass="19862">MRVIETEIAAVKRVVPNRFGDDRGWFSETFRVDTLAAGGIDVPFVQDNQSFSAQAGTVRGLHFQLAPAAQAKLVRVLAGSILDVAVDLRRDSPTFARHVAVTLDAKGGEQLYVPAGFAHGFCTLEPDTMVAYKVSAYYSAAHDRNLIWNDPDLAIAWPVDEAAAVLSDKDRAAPRFADLGTVF</sequence>
<dbReference type="RefSeq" id="WP_091973874.1">
    <property type="nucleotide sequence ID" value="NZ_FOPM01000020.1"/>
</dbReference>
<evidence type="ECO:0000256" key="3">
    <source>
        <dbReference type="ARBA" id="ARBA00012098"/>
    </source>
</evidence>
<evidence type="ECO:0000256" key="5">
    <source>
        <dbReference type="PIRSR" id="PIRSR600888-1"/>
    </source>
</evidence>